<gene>
    <name evidence="5" type="ORF">GCM10023184_12450</name>
</gene>
<evidence type="ECO:0000256" key="3">
    <source>
        <dbReference type="SAM" id="SignalP"/>
    </source>
</evidence>
<feature type="domain" description="7TM-DISM receptor extracellular" evidence="4">
    <location>
        <begin position="163"/>
        <end position="384"/>
    </location>
</feature>
<feature type="transmembrane region" description="Helical" evidence="2">
    <location>
        <begin position="161"/>
        <end position="183"/>
    </location>
</feature>
<name>A0ABP8GIG5_9BACT</name>
<accession>A0ABP8GIG5</accession>
<keyword evidence="2" id="KW-1133">Transmembrane helix</keyword>
<dbReference type="Pfam" id="PF07695">
    <property type="entry name" value="7TMR-DISM_7TM"/>
    <property type="match status" value="1"/>
</dbReference>
<evidence type="ECO:0000256" key="1">
    <source>
        <dbReference type="SAM" id="Coils"/>
    </source>
</evidence>
<dbReference type="InterPro" id="IPR016032">
    <property type="entry name" value="Sig_transdc_resp-reg_C-effctor"/>
</dbReference>
<dbReference type="InterPro" id="IPR011623">
    <property type="entry name" value="7TMR_DISM_rcpt_extracell_dom1"/>
</dbReference>
<feature type="coiled-coil region" evidence="1">
    <location>
        <begin position="420"/>
        <end position="447"/>
    </location>
</feature>
<comment type="caution">
    <text evidence="5">The sequence shown here is derived from an EMBL/GenBank/DDBJ whole genome shotgun (WGS) entry which is preliminary data.</text>
</comment>
<keyword evidence="1" id="KW-0175">Coiled coil</keyword>
<feature type="transmembrane region" description="Helical" evidence="2">
    <location>
        <begin position="296"/>
        <end position="323"/>
    </location>
</feature>
<dbReference type="SUPFAM" id="SSF46894">
    <property type="entry name" value="C-terminal effector domain of the bipartite response regulators"/>
    <property type="match status" value="1"/>
</dbReference>
<protein>
    <recommendedName>
        <fullName evidence="4">7TM-DISM receptor extracellular domain-containing protein</fullName>
    </recommendedName>
</protein>
<proteinExistence type="predicted"/>
<feature type="signal peptide" evidence="3">
    <location>
        <begin position="1"/>
        <end position="20"/>
    </location>
</feature>
<evidence type="ECO:0000313" key="6">
    <source>
        <dbReference type="Proteomes" id="UP001501725"/>
    </source>
</evidence>
<keyword evidence="3" id="KW-0732">Signal</keyword>
<evidence type="ECO:0000313" key="5">
    <source>
        <dbReference type="EMBL" id="GAA4324821.1"/>
    </source>
</evidence>
<feature type="transmembrane region" description="Helical" evidence="2">
    <location>
        <begin position="236"/>
        <end position="258"/>
    </location>
</feature>
<sequence>MMLRPLFCVFLSVVAMAASAQEITALRIFPDTAAGFETVCSQTARFTDLPGQVAAGRHWLMLVVGNTSAQSAPAYLSVRPQFRTELYAYDADKGRWSRTIAGLEVGASRQRTSHLRLQARPNGTDTFFVRVSSGPIRNGSVSMRTVLEPADRFEAKEQQRYWGWLITLAVMGAFFLYNLYIYFIFRDRTFLYFLLIVASGMTYITGINWFFSTLVKWRLVRATLTGDGIHFVDQNYLLADLSAVGVIVGFVLLARQYLQLPEKLPRLNRILSGATAAFVLLTVSGNLLTYCTKHFAHLWLSVAINIFILAIIALLLSAAVVLHRRQYRPAFYFLLANAFPLMVVALLAFRLALDSHLLSEEALPLPNIAILSHALTFAIALVARINLLKKELDQKHHEVYQLTCQNEQLAGRNANIVLEIERIQQLMAAEKDQNSQLQYQLEANQRELASNAVQLQQKQELLSGLQRQLSQLGSGGRKSEEALQQIRAALQNNGQLNSEWEKFKLHFEQVHPSFFTELLARFPDLTPYEIRLSAYLHLNLSAKEIALLLNIAPDSVYKAKTRLKKKLGEGRVDTTAT</sequence>
<dbReference type="RefSeq" id="WP_345254315.1">
    <property type="nucleotide sequence ID" value="NZ_BAABGY010000005.1"/>
</dbReference>
<feature type="transmembrane region" description="Helical" evidence="2">
    <location>
        <begin position="330"/>
        <end position="353"/>
    </location>
</feature>
<feature type="transmembrane region" description="Helical" evidence="2">
    <location>
        <begin position="190"/>
        <end position="211"/>
    </location>
</feature>
<dbReference type="EMBL" id="BAABGY010000005">
    <property type="protein sequence ID" value="GAA4324821.1"/>
    <property type="molecule type" value="Genomic_DNA"/>
</dbReference>
<evidence type="ECO:0000259" key="4">
    <source>
        <dbReference type="Pfam" id="PF07695"/>
    </source>
</evidence>
<keyword evidence="2" id="KW-0472">Membrane</keyword>
<feature type="transmembrane region" description="Helical" evidence="2">
    <location>
        <begin position="365"/>
        <end position="387"/>
    </location>
</feature>
<feature type="chain" id="PRO_5046377598" description="7TM-DISM receptor extracellular domain-containing protein" evidence="3">
    <location>
        <begin position="21"/>
        <end position="577"/>
    </location>
</feature>
<feature type="transmembrane region" description="Helical" evidence="2">
    <location>
        <begin position="270"/>
        <end position="290"/>
    </location>
</feature>
<keyword evidence="2" id="KW-0812">Transmembrane</keyword>
<keyword evidence="6" id="KW-1185">Reference proteome</keyword>
<dbReference type="Proteomes" id="UP001501725">
    <property type="component" value="Unassembled WGS sequence"/>
</dbReference>
<evidence type="ECO:0000256" key="2">
    <source>
        <dbReference type="SAM" id="Phobius"/>
    </source>
</evidence>
<reference evidence="6" key="1">
    <citation type="journal article" date="2019" name="Int. J. Syst. Evol. Microbiol.">
        <title>The Global Catalogue of Microorganisms (GCM) 10K type strain sequencing project: providing services to taxonomists for standard genome sequencing and annotation.</title>
        <authorList>
            <consortium name="The Broad Institute Genomics Platform"/>
            <consortium name="The Broad Institute Genome Sequencing Center for Infectious Disease"/>
            <person name="Wu L."/>
            <person name="Ma J."/>
        </authorList>
    </citation>
    <scope>NUCLEOTIDE SEQUENCE [LARGE SCALE GENOMIC DNA]</scope>
    <source>
        <strain evidence="6">JCM 17919</strain>
    </source>
</reference>
<organism evidence="5 6">
    <name type="scientific">Flaviaesturariibacter amylovorans</name>
    <dbReference type="NCBI Taxonomy" id="1084520"/>
    <lineage>
        <taxon>Bacteria</taxon>
        <taxon>Pseudomonadati</taxon>
        <taxon>Bacteroidota</taxon>
        <taxon>Chitinophagia</taxon>
        <taxon>Chitinophagales</taxon>
        <taxon>Chitinophagaceae</taxon>
        <taxon>Flaviaestuariibacter</taxon>
    </lineage>
</organism>